<reference evidence="1" key="1">
    <citation type="submission" date="2019-04" db="EMBL/GenBank/DDBJ databases">
        <title>Microbes associate with the intestines of laboratory mice.</title>
        <authorList>
            <person name="Navarre W."/>
            <person name="Wong E."/>
            <person name="Huang K."/>
            <person name="Tropini C."/>
            <person name="Ng K."/>
            <person name="Yu B."/>
        </authorList>
    </citation>
    <scope>NUCLEOTIDE SEQUENCE</scope>
    <source>
        <strain evidence="1">NM73_A23</strain>
    </source>
</reference>
<evidence type="ECO:0000313" key="1">
    <source>
        <dbReference type="EMBL" id="TGX82778.1"/>
    </source>
</evidence>
<organism evidence="1 2">
    <name type="scientific">Palleniella muris</name>
    <dbReference type="NCBI Taxonomy" id="3038145"/>
    <lineage>
        <taxon>Bacteria</taxon>
        <taxon>Pseudomonadati</taxon>
        <taxon>Bacteroidota</taxon>
        <taxon>Bacteroidia</taxon>
        <taxon>Bacteroidales</taxon>
        <taxon>Prevotellaceae</taxon>
        <taxon>Palleniella</taxon>
    </lineage>
</organism>
<accession>A0AC61QRN8</accession>
<gene>
    <name evidence="1" type="ORF">E5358_05420</name>
</gene>
<proteinExistence type="predicted"/>
<dbReference type="EMBL" id="SRZC01000007">
    <property type="protein sequence ID" value="TGX82778.1"/>
    <property type="molecule type" value="Genomic_DNA"/>
</dbReference>
<protein>
    <submittedName>
        <fullName evidence="1">Uncharacterized protein</fullName>
    </submittedName>
</protein>
<comment type="caution">
    <text evidence="1">The sequence shown here is derived from an EMBL/GenBank/DDBJ whole genome shotgun (WGS) entry which is preliminary data.</text>
</comment>
<keyword evidence="2" id="KW-1185">Reference proteome</keyword>
<name>A0AC61QRN8_9BACT</name>
<evidence type="ECO:0000313" key="2">
    <source>
        <dbReference type="Proteomes" id="UP000308886"/>
    </source>
</evidence>
<dbReference type="Proteomes" id="UP000308886">
    <property type="component" value="Unassembled WGS sequence"/>
</dbReference>
<sequence length="2186" mass="242805">MAKNTVIRKTLTSLKEPWCNKELRESVDIEDIETFLKSQLGSKIGYPVIPQTKDTDGYYHLWGFADKAAYDDYMTDPDSNADLRLANIAIPLLEEQGGISNIVKLTRISSGSIVTSKPIASVEVSYLWQQYNPITQETTDQDEDATIVVSCRTQNSNGAWGSWDSSKEFTVNIQSGQAKVIDLSKLLTSDATYQVRLVATGETSGISASPVTMTIVYSNVVANYEGSIATAYQGASVQLPFRISGSVQKQLRIKINGYTKNYTLGTATYIDNTYGAVLSQAEFTLVRGAVKAEAWIAFGEGYTAETEHQEFQFIYIPEGDTSTTPILAVTDIMEEFQNWTRATIFRYAIYNPVQSETQLNITLQDRDTGQAYIQKSQVCVNGEEYAFDENFSMEYEGEEQPNIIHAQAVFTNAAGVTFGNNINFTVDNSENFAPTKGANVVISAEKQSIVIDEVEYELSDLLSNPKDTNTGWLSNLESDSTGAQVNAPVLSIGAGNRLTVPYELFNENTGQNINGVEGSITIEFDLKAKNIVGDAPIIDASAPFSQAYTGLKFYPTRVVCLSRNNFTEDICDAHYQEEVREHIAINIIRNLRGEGMNLVRIYVNGKSNRSFIYTDEDRFTPIGVAGAQNIVIGSDEADVDIYGVRIYKGQQLGSTQIQNDYMAGMPTIEDKKLFKRFNSIFNGTEIGYDLCNAMGLNTILRRIPEGGHYPSRENQSKQKNVAVDVRIYTERGNAESLDTKHSGTFTGMTDKGQGTSAKGYYWWNISDGFEDDEEISADEYNANDPTHYTEDGKYYKKISYFNSLDGVSQVYASKYELEEGRGGITKLVGKCNYASPMQSHKLGAIWAYDELWQSLVNNGSDGRPVLQDTHACCYEKPFLAFYQIGNGNPVFCGFQTWGSGKGDKKTFGYDKKKSPDYLCVSGADNGAIAALFQMPWIVNKNTQGAWEGNIYAKSVTINTGDIKNGYCYKSGNSDTLAFEVEIGSKYDGGETDKGVLRIEDEAKGGTENTLYTHFADFANFVFACSPLLKPYAGTEAQLIADSDNLVRDHQYWIFNSGSDRFNVYYFNPATAKFEKIVKVPTAWGSDGRAYTYGSPKLTEQLAGIVISVDTVDGKQNMTLEEAMNTLGTSNMDVLNDIFSKARVAYFAAHASAYLDITDIVFHQSFVKLEACTDNRTKNVYPWIDPAIDKLVRWKQDDLDTIKKTDNQGRQTKPYYALEHTKDANGSNYWNGENNILFTLIERAYPDRMRNMMRDIFTLMAQIAGSVEEYMQKRYYWVQEYFPAVAYNETSRVLYEVAQVKLMSGLIDVSQDPITQAVGDQLECEKQFMNQRLPMLMSWCEYETGGDGTLSFRSVNNQQGQSPTYDIEYTAYQYIYPKLAIGGSMAALYAKKDGEWVNQGSEPYLCAPGETVRFIVNTDSNTQFTLRWMHYAKSIGNLGALPCGEDGNVNITGRRLRKLECWSANGAPIEFHPRGIVISNCRNLEEIDFTNASAFSGTFSADLPRLQSLLLSGSSYTSVTLPKTSTLTEVELPGTVNAITVDGQPNLVSMLVEGMENLRTLRIIGEHQIQQQTQSLIQLAYTQAKNLNLVEIDNVLWTGFAVDAMMWLQQLEANLTGSISLSGNLSFDNKLALANTYGNIDDAANKLFINYTKRAINSISVNGPTYIAETGIYQYKLVCSPSTGNDVALKDGKLAIKWGIDDSAKTYGTFIDSANGILQVTKLDESGTDMRYLAQCELTKTTGTILTAEFQVGFYRRVPKIGDFAYADGTFDDQYMKDKTLVGIVYKLDEMWQGDNEAEPTIFTGYNKPTESFKETRKLVGYQISVDAKENIPFKSESGFINAGSSVWGLYPSSDTNGHGSIQSEISAATGISSIFDLPGIVNITTRGLTGGPNNDYQTIGNYLDINEDDGFKDYSEASGCVVDWQGKQKTQAIVRHANQIINAYLLSDDNESVGIYFTDDDGNEHQLSGIPTTVKELANAMEILHKANNNLTKYQQFLYPAGYGCYLYQPTVKEGEQLDPQYASGNWYLPACGELYRQYSFFAKSRTGGMNETYQEGQGTSPAKSVIDDMILAAINSSEPNEIKSNVNPSHVEYGNYTGLEIAAINRYFHSLVEAEKPIYSMILWRALIANGASPFTQHSAGYHWSSTERSANGSWYVSFGSGGSGYYGKCYTYVVRPAVAYQFFL</sequence>